<accession>A0ABQ9FCT5</accession>
<protein>
    <submittedName>
        <fullName evidence="1">Uncharacterized protein</fullName>
    </submittedName>
</protein>
<gene>
    <name evidence="1" type="ORF">KUTeg_008828</name>
</gene>
<reference evidence="1 2" key="1">
    <citation type="submission" date="2022-12" db="EMBL/GenBank/DDBJ databases">
        <title>Chromosome-level genome of Tegillarca granosa.</title>
        <authorList>
            <person name="Kim J."/>
        </authorList>
    </citation>
    <scope>NUCLEOTIDE SEQUENCE [LARGE SCALE GENOMIC DNA]</scope>
    <source>
        <strain evidence="1">Teg-2019</strain>
        <tissue evidence="1">Adductor muscle</tissue>
    </source>
</reference>
<proteinExistence type="predicted"/>
<dbReference type="Proteomes" id="UP001217089">
    <property type="component" value="Unassembled WGS sequence"/>
</dbReference>
<organism evidence="1 2">
    <name type="scientific">Tegillarca granosa</name>
    <name type="common">Malaysian cockle</name>
    <name type="synonym">Anadara granosa</name>
    <dbReference type="NCBI Taxonomy" id="220873"/>
    <lineage>
        <taxon>Eukaryota</taxon>
        <taxon>Metazoa</taxon>
        <taxon>Spiralia</taxon>
        <taxon>Lophotrochozoa</taxon>
        <taxon>Mollusca</taxon>
        <taxon>Bivalvia</taxon>
        <taxon>Autobranchia</taxon>
        <taxon>Pteriomorphia</taxon>
        <taxon>Arcoida</taxon>
        <taxon>Arcoidea</taxon>
        <taxon>Arcidae</taxon>
        <taxon>Tegillarca</taxon>
    </lineage>
</organism>
<sequence>MSATSLHKMGDYTFDEDGMPVLRDVAVDKYADEADITNIFDINGDGYDVTLSLANGNITWTSVNPGGQLSTCQCLVTAPGLGLRQAPGLEKRTDAFYGETKY</sequence>
<dbReference type="EMBL" id="JARBDR010000342">
    <property type="protein sequence ID" value="KAJ8314267.1"/>
    <property type="molecule type" value="Genomic_DNA"/>
</dbReference>
<name>A0ABQ9FCT5_TEGGR</name>
<comment type="caution">
    <text evidence="1">The sequence shown here is derived from an EMBL/GenBank/DDBJ whole genome shotgun (WGS) entry which is preliminary data.</text>
</comment>
<evidence type="ECO:0000313" key="2">
    <source>
        <dbReference type="Proteomes" id="UP001217089"/>
    </source>
</evidence>
<evidence type="ECO:0000313" key="1">
    <source>
        <dbReference type="EMBL" id="KAJ8314267.1"/>
    </source>
</evidence>
<keyword evidence="2" id="KW-1185">Reference proteome</keyword>